<keyword evidence="3" id="KW-1185">Reference proteome</keyword>
<organism evidence="2 3">
    <name type="scientific">Dechloromonas denitrificans</name>
    <dbReference type="NCBI Taxonomy" id="281362"/>
    <lineage>
        <taxon>Bacteria</taxon>
        <taxon>Pseudomonadati</taxon>
        <taxon>Pseudomonadota</taxon>
        <taxon>Betaproteobacteria</taxon>
        <taxon>Rhodocyclales</taxon>
        <taxon>Azonexaceae</taxon>
        <taxon>Dechloromonas</taxon>
    </lineage>
</organism>
<dbReference type="EMBL" id="LODL01000035">
    <property type="protein sequence ID" value="KXB29912.1"/>
    <property type="molecule type" value="Genomic_DNA"/>
</dbReference>
<dbReference type="AlphaFoldDB" id="A0A133XG42"/>
<dbReference type="InterPro" id="IPR021320">
    <property type="entry name" value="DUF2905"/>
</dbReference>
<sequence>MLKWILTLVVAIFLLGIISPHLARFIRFGQLPGDVSFRLRGRHYAFPFATIILSSLLLWLLSRLI</sequence>
<dbReference type="RefSeq" id="WP_066885739.1">
    <property type="nucleotide sequence ID" value="NZ_LODL01000035.1"/>
</dbReference>
<name>A0A133XG42_9RHOO</name>
<proteinExistence type="predicted"/>
<reference evidence="2 3" key="1">
    <citation type="submission" date="2015-12" db="EMBL/GenBank/DDBJ databases">
        <title>Nitrous oxide reduction kinetics distinguish bacteria harboring typical versus atypical NosZ.</title>
        <authorList>
            <person name="Yoon S."/>
            <person name="Nissen S."/>
            <person name="Park D."/>
            <person name="Sanford R.A."/>
            <person name="Loeffler F.E."/>
        </authorList>
    </citation>
    <scope>NUCLEOTIDE SEQUENCE [LARGE SCALE GENOMIC DNA]</scope>
    <source>
        <strain evidence="2 3">ATCC BAA-841</strain>
    </source>
</reference>
<keyword evidence="1" id="KW-1133">Transmembrane helix</keyword>
<evidence type="ECO:0000256" key="1">
    <source>
        <dbReference type="SAM" id="Phobius"/>
    </source>
</evidence>
<evidence type="ECO:0000313" key="2">
    <source>
        <dbReference type="EMBL" id="KXB29912.1"/>
    </source>
</evidence>
<keyword evidence="1" id="KW-0812">Transmembrane</keyword>
<protein>
    <recommendedName>
        <fullName evidence="4">DUF2905 domain-containing protein</fullName>
    </recommendedName>
</protein>
<dbReference type="STRING" id="281362.AT959_17200"/>
<gene>
    <name evidence="2" type="ORF">AT959_17200</name>
</gene>
<keyword evidence="1" id="KW-0472">Membrane</keyword>
<dbReference type="Proteomes" id="UP000070186">
    <property type="component" value="Unassembled WGS sequence"/>
</dbReference>
<accession>A0A133XG42</accession>
<comment type="caution">
    <text evidence="2">The sequence shown here is derived from an EMBL/GenBank/DDBJ whole genome shotgun (WGS) entry which is preliminary data.</text>
</comment>
<dbReference type="Pfam" id="PF11146">
    <property type="entry name" value="DUF2905"/>
    <property type="match status" value="1"/>
</dbReference>
<evidence type="ECO:0008006" key="4">
    <source>
        <dbReference type="Google" id="ProtNLM"/>
    </source>
</evidence>
<evidence type="ECO:0000313" key="3">
    <source>
        <dbReference type="Proteomes" id="UP000070186"/>
    </source>
</evidence>
<feature type="transmembrane region" description="Helical" evidence="1">
    <location>
        <begin position="44"/>
        <end position="61"/>
    </location>
</feature>